<dbReference type="InterPro" id="IPR046938">
    <property type="entry name" value="DNA_clamp_sf"/>
</dbReference>
<evidence type="ECO:0000256" key="7">
    <source>
        <dbReference type="ARBA" id="ARBA00024645"/>
    </source>
</evidence>
<comment type="subcellular location">
    <subcellularLocation>
        <location evidence="1">Host nucleus</location>
    </subcellularLocation>
</comment>
<dbReference type="EMBL" id="AY261359">
    <property type="protein sequence ID" value="AAR86119.1"/>
    <property type="molecule type" value="Genomic_DNA"/>
</dbReference>
<keyword evidence="4" id="KW-1048">Host nucleus</keyword>
<evidence type="ECO:0000256" key="8">
    <source>
        <dbReference type="ARBA" id="ARBA00025824"/>
    </source>
</evidence>
<evidence type="ECO:0000256" key="9">
    <source>
        <dbReference type="ARBA" id="ARBA00032287"/>
    </source>
</evidence>
<keyword evidence="5" id="KW-0235">DNA replication</keyword>
<evidence type="ECO:0000256" key="2">
    <source>
        <dbReference type="ARBA" id="ARBA00008362"/>
    </source>
</evidence>
<dbReference type="Pfam" id="PF02282">
    <property type="entry name" value="Herpes_UL42"/>
    <property type="match status" value="1"/>
</dbReference>
<feature type="region of interest" description="Disordered" evidence="10">
    <location>
        <begin position="332"/>
        <end position="412"/>
    </location>
</feature>
<dbReference type="GO" id="GO:0042025">
    <property type="term" value="C:host cell nucleus"/>
    <property type="evidence" value="ECO:0007669"/>
    <property type="project" value="UniProtKB-SubCell"/>
</dbReference>
<sequence length="412" mass="43129">MLPQPSHRPPADEGEARAPAADLLRGAGPIASASLIGRQLADVAALLSPFGASLRNAFLVFSREGMLVHSGLYDEQVYVAVPAAKFTSFQWAPAREDARAVFLANVDSRRGLLDAFRANKTRKVQNVAFLITGEPPASVLTQVTYFREADAFSQASLVKHELGEYSIMLPTRGADLAVSLSRPQLSKLQAVAKDPGGAVTFSYRRARCLGAESASGRVSFAARLEDGEPGAEPALEPSPGAGSKRILARAQGAARKAALLEARCFGGAPDFRLELESPSGFRRLLQKVRQVGGDALLRFYLAPAGAATMSVSTAAPEGLTVFFFCRPAPAAVDPADDDDDDGSDRAGPAPRPPAKRPAAPGRARGEAGPEAGARARKRPRAGAAAPNADSGPDRGGEEGGEAPLGETNKESR</sequence>
<reference evidence="11 12" key="1">
    <citation type="journal article" date="2003" name="J. Virol.">
        <title>Genome of bovine herpesvirus 5.</title>
        <authorList>
            <person name="Delhon G."/>
            <person name="Moraes M.P."/>
            <person name="Lu Z."/>
            <person name="Afonso C.L."/>
            <person name="Flores E.F."/>
            <person name="Weiblen R."/>
            <person name="Kutish G.F."/>
            <person name="Rock D.L."/>
        </authorList>
    </citation>
    <scope>NUCLEOTIDE SEQUENCE [LARGE SCALE GENOMIC DNA]</scope>
    <source>
        <strain evidence="11">SV507/99</strain>
    </source>
</reference>
<dbReference type="GO" id="GO:0006260">
    <property type="term" value="P:DNA replication"/>
    <property type="evidence" value="ECO:0007669"/>
    <property type="project" value="UniProtKB-KW"/>
</dbReference>
<evidence type="ECO:0000256" key="10">
    <source>
        <dbReference type="SAM" id="MobiDB-lite"/>
    </source>
</evidence>
<evidence type="ECO:0000313" key="12">
    <source>
        <dbReference type="Proteomes" id="UP000105204"/>
    </source>
</evidence>
<keyword evidence="6" id="KW-0238">DNA-binding</keyword>
<evidence type="ECO:0000256" key="1">
    <source>
        <dbReference type="ARBA" id="ARBA00004147"/>
    </source>
</evidence>
<organism evidence="11 12">
    <name type="scientific">Bovine alphaherpesvirus 5</name>
    <dbReference type="NCBI Taxonomy" id="35244"/>
    <lineage>
        <taxon>Viruses</taxon>
        <taxon>Duplodnaviria</taxon>
        <taxon>Heunggongvirae</taxon>
        <taxon>Peploviricota</taxon>
        <taxon>Herviviricetes</taxon>
        <taxon>Herpesvirales</taxon>
        <taxon>Orthoherpesviridae</taxon>
        <taxon>Alphaherpesvirinae</taxon>
        <taxon>Varicellovirus</taxon>
        <taxon>Varicellovirus bovinealpha5</taxon>
    </lineage>
</organism>
<dbReference type="GO" id="GO:0003677">
    <property type="term" value="F:DNA binding"/>
    <property type="evidence" value="ECO:0007669"/>
    <property type="project" value="UniProtKB-KW"/>
</dbReference>
<evidence type="ECO:0000256" key="5">
    <source>
        <dbReference type="ARBA" id="ARBA00022705"/>
    </source>
</evidence>
<dbReference type="InterPro" id="IPR003202">
    <property type="entry name" value="Herpes_UL42"/>
</dbReference>
<evidence type="ECO:0000256" key="3">
    <source>
        <dbReference type="ARBA" id="ARBA00015068"/>
    </source>
</evidence>
<comment type="function">
    <text evidence="7">Plays an essential role in viral DNA replication by acting as the polymerase accessory subunit. Associates with the viral polymerase to increase its processivity and forms high-affinity direct interactions with DNA. Facilitates the origin-binding protein loading onto DNA thus increasing its ability to assemble into a functional complex capable of unwinding duplex DNA.</text>
</comment>
<comment type="similarity">
    <text evidence="2">Belongs to the herpesviridae DNA polymerase processivity factor family.</text>
</comment>
<dbReference type="Proteomes" id="UP000105204">
    <property type="component" value="Segment"/>
</dbReference>
<protein>
    <recommendedName>
        <fullName evidence="3">DNA polymerase processivity factor</fullName>
    </recommendedName>
    <alternativeName>
        <fullName evidence="9">Polymerase accessory protein</fullName>
    </alternativeName>
</protein>
<dbReference type="RefSeq" id="NP_954905.1">
    <property type="nucleotide sequence ID" value="NC_005261.3"/>
</dbReference>
<comment type="subunit">
    <text evidence="8">Interacts with the DNA polymerase catalytic subunit. Interacts with the origin-binding protein.</text>
</comment>
<proteinExistence type="inferred from homology"/>
<keyword evidence="12" id="KW-1185">Reference proteome</keyword>
<evidence type="ECO:0000256" key="4">
    <source>
        <dbReference type="ARBA" id="ARBA00022562"/>
    </source>
</evidence>
<dbReference type="KEGG" id="vg:36931255"/>
<feature type="compositionally biased region" description="Low complexity" evidence="10">
    <location>
        <begin position="356"/>
        <end position="372"/>
    </location>
</feature>
<gene>
    <name evidence="11" type="ORF">BHV5-14</name>
</gene>
<accession>Q6X254</accession>
<dbReference type="SUPFAM" id="SSF55979">
    <property type="entry name" value="DNA clamp"/>
    <property type="match status" value="2"/>
</dbReference>
<evidence type="ECO:0000256" key="6">
    <source>
        <dbReference type="ARBA" id="ARBA00023125"/>
    </source>
</evidence>
<name>Q6X254_9ALPH</name>
<dbReference type="Gene3D" id="3.70.10.10">
    <property type="match status" value="1"/>
</dbReference>
<evidence type="ECO:0000313" key="11">
    <source>
        <dbReference type="EMBL" id="AAR86119.1"/>
    </source>
</evidence>
<dbReference type="GeneID" id="36931255"/>